<feature type="signal peptide" evidence="2">
    <location>
        <begin position="1"/>
        <end position="22"/>
    </location>
</feature>
<comment type="caution">
    <text evidence="3">The sequence shown here is derived from an EMBL/GenBank/DDBJ whole genome shotgun (WGS) entry which is preliminary data.</text>
</comment>
<keyword evidence="1" id="KW-1133">Transmembrane helix</keyword>
<proteinExistence type="predicted"/>
<dbReference type="EMBL" id="JAAXOX010000001">
    <property type="protein sequence ID" value="NKY21471.1"/>
    <property type="molecule type" value="Genomic_DNA"/>
</dbReference>
<gene>
    <name evidence="3" type="ORF">HGA03_02190</name>
</gene>
<dbReference type="RefSeq" id="WP_168628554.1">
    <property type="nucleotide sequence ID" value="NZ_JAAXOX010000001.1"/>
</dbReference>
<organism evidence="3 4">
    <name type="scientific">Cellulomonas denverensis</name>
    <dbReference type="NCBI Taxonomy" id="264297"/>
    <lineage>
        <taxon>Bacteria</taxon>
        <taxon>Bacillati</taxon>
        <taxon>Actinomycetota</taxon>
        <taxon>Actinomycetes</taxon>
        <taxon>Micrococcales</taxon>
        <taxon>Cellulomonadaceae</taxon>
        <taxon>Cellulomonas</taxon>
    </lineage>
</organism>
<protein>
    <submittedName>
        <fullName evidence="3">DUF916 domain-containing protein</fullName>
    </submittedName>
</protein>
<name>A0A7X6KSI0_9CELL</name>
<keyword evidence="1" id="KW-0472">Membrane</keyword>
<keyword evidence="2" id="KW-0732">Signal</keyword>
<keyword evidence="1" id="KW-0812">Transmembrane</keyword>
<evidence type="ECO:0000256" key="1">
    <source>
        <dbReference type="SAM" id="Phobius"/>
    </source>
</evidence>
<reference evidence="3 4" key="1">
    <citation type="submission" date="2020-04" db="EMBL/GenBank/DDBJ databases">
        <title>MicrobeNet Type strains.</title>
        <authorList>
            <person name="Nicholson A.C."/>
        </authorList>
    </citation>
    <scope>NUCLEOTIDE SEQUENCE [LARGE SCALE GENOMIC DNA]</scope>
    <source>
        <strain evidence="3 4">ATCC BAA-788</strain>
    </source>
</reference>
<evidence type="ECO:0000256" key="2">
    <source>
        <dbReference type="SAM" id="SignalP"/>
    </source>
</evidence>
<accession>A0A7X6KSI0</accession>
<dbReference type="Proteomes" id="UP000581206">
    <property type="component" value="Unassembled WGS sequence"/>
</dbReference>
<keyword evidence="4" id="KW-1185">Reference proteome</keyword>
<sequence length="334" mass="34654">MFLRIAAAVLLLGALTTPAAQAADSDVTWTVRTAANDLGSDRTGFDYHLDPGGSVQDALVVANRGDEPLTLGVYAADGYTTDAGQFDVLTGDADSAHLGSWLTTGESITVEPGATADVPFTLTVPENATPGDYVGALVTSLAQPGDEPGITVDRRLGIRIDLRVGGELAPALTVTDVQLGYHDTINPAGTGDGTVSYTLHNTGNTVISAQQEVEVSGPFGWFTVDATDLPPAPELLPGESWDVSVPVSGVVPSFRIGAAVRVVPVVTDAAGSTSALAAVPASAGTWAVPWSSLVLLVAVAGLVWWRIRHRRLRARREDERVADRVRAALAGVAD</sequence>
<feature type="chain" id="PRO_5031552470" evidence="2">
    <location>
        <begin position="23"/>
        <end position="334"/>
    </location>
</feature>
<evidence type="ECO:0000313" key="4">
    <source>
        <dbReference type="Proteomes" id="UP000581206"/>
    </source>
</evidence>
<feature type="transmembrane region" description="Helical" evidence="1">
    <location>
        <begin position="286"/>
        <end position="307"/>
    </location>
</feature>
<dbReference type="AlphaFoldDB" id="A0A7X6KSI0"/>
<evidence type="ECO:0000313" key="3">
    <source>
        <dbReference type="EMBL" id="NKY21471.1"/>
    </source>
</evidence>